<sequence>MATSPLTLPSMLNATNRTSSLTTSVSGPSSITTTATKAPLSSSLPSILSSSNLASVFVDGENSHDSLEILVWQDETGSLSYVNGESNLQGQKRIQDSLKDAPKAKKGTSLAAVADDTSTAHLFYLEENNTISHIFMQPKGSWTRGGLSAGSKKGPAAHEKSMLSAAFHRGEHDTNVVVLSYQDPGSKLQLAISEDPKNDNNWYSVDFDSFTGRHDVGDWGGVGHAIAAIGKIRGTIPTARLVDY</sequence>
<evidence type="ECO:0008006" key="4">
    <source>
        <dbReference type="Google" id="ProtNLM"/>
    </source>
</evidence>
<dbReference type="RefSeq" id="XP_024404294.1">
    <property type="nucleotide sequence ID" value="XM_024550961.1"/>
</dbReference>
<feature type="compositionally biased region" description="Low complexity" evidence="1">
    <location>
        <begin position="18"/>
        <end position="30"/>
    </location>
</feature>
<evidence type="ECO:0000313" key="2">
    <source>
        <dbReference type="EMBL" id="PON20096.1"/>
    </source>
</evidence>
<feature type="region of interest" description="Disordered" evidence="1">
    <location>
        <begin position="1"/>
        <end position="36"/>
    </location>
</feature>
<keyword evidence="3" id="KW-1185">Reference proteome</keyword>
<evidence type="ECO:0000256" key="1">
    <source>
        <dbReference type="SAM" id="MobiDB-lite"/>
    </source>
</evidence>
<dbReference type="GeneID" id="36347980"/>
<dbReference type="Proteomes" id="UP000054821">
    <property type="component" value="Unassembled WGS sequence"/>
</dbReference>
<dbReference type="SUPFAM" id="SSF89372">
    <property type="entry name" value="Fucose-specific lectin"/>
    <property type="match status" value="1"/>
</dbReference>
<organism evidence="2 3">
    <name type="scientific">Trichoderma gamsii</name>
    <dbReference type="NCBI Taxonomy" id="398673"/>
    <lineage>
        <taxon>Eukaryota</taxon>
        <taxon>Fungi</taxon>
        <taxon>Dikarya</taxon>
        <taxon>Ascomycota</taxon>
        <taxon>Pezizomycotina</taxon>
        <taxon>Sordariomycetes</taxon>
        <taxon>Hypocreomycetidae</taxon>
        <taxon>Hypocreales</taxon>
        <taxon>Hypocreaceae</taxon>
        <taxon>Trichoderma</taxon>
    </lineage>
</organism>
<reference evidence="2 3" key="1">
    <citation type="journal article" date="2016" name="Genome Announc.">
        <title>Draft Whole-Genome Sequence of Trichoderma gamsii T6085, a Promising Biocontrol Agent of Fusarium Head Blight on Wheat.</title>
        <authorList>
            <person name="Baroncelli R."/>
            <person name="Zapparata A."/>
            <person name="Piaggeschi G."/>
            <person name="Sarrocco S."/>
            <person name="Vannacci G."/>
        </authorList>
    </citation>
    <scope>NUCLEOTIDE SEQUENCE [LARGE SCALE GENOMIC DNA]</scope>
    <source>
        <strain evidence="2 3">T6085</strain>
    </source>
</reference>
<accession>A0A2P4Z730</accession>
<name>A0A2P4Z730_9HYPO</name>
<dbReference type="AlphaFoldDB" id="A0A2P4Z730"/>
<comment type="caution">
    <text evidence="2">The sequence shown here is derived from an EMBL/GenBank/DDBJ whole genome shotgun (WGS) entry which is preliminary data.</text>
</comment>
<proteinExistence type="predicted"/>
<dbReference type="Gene3D" id="2.120.10.70">
    <property type="entry name" value="Fucose-specific lectin"/>
    <property type="match status" value="1"/>
</dbReference>
<evidence type="ECO:0000313" key="3">
    <source>
        <dbReference type="Proteomes" id="UP000054821"/>
    </source>
</evidence>
<protein>
    <recommendedName>
        <fullName evidence="4">Fucose-specific lectin</fullName>
    </recommendedName>
</protein>
<gene>
    <name evidence="2" type="ORF">TGAM01_v211047</name>
</gene>
<feature type="compositionally biased region" description="Polar residues" evidence="1">
    <location>
        <begin position="1"/>
        <end position="17"/>
    </location>
</feature>
<dbReference type="EMBL" id="JPDN02000085">
    <property type="protein sequence ID" value="PON20096.1"/>
    <property type="molecule type" value="Genomic_DNA"/>
</dbReference>